<keyword evidence="2" id="KW-1185">Reference proteome</keyword>
<evidence type="ECO:0000313" key="1">
    <source>
        <dbReference type="EMBL" id="TDP91173.1"/>
    </source>
</evidence>
<protein>
    <submittedName>
        <fullName evidence="1">Winged helix DNA-binding protein</fullName>
    </submittedName>
</protein>
<dbReference type="AlphaFoldDB" id="A0A4R6RW52"/>
<reference evidence="1 2" key="1">
    <citation type="submission" date="2019-03" db="EMBL/GenBank/DDBJ databases">
        <title>Genomic Encyclopedia of Type Strains, Phase IV (KMG-IV): sequencing the most valuable type-strain genomes for metagenomic binning, comparative biology and taxonomic classification.</title>
        <authorList>
            <person name="Goeker M."/>
        </authorList>
    </citation>
    <scope>NUCLEOTIDE SEQUENCE [LARGE SCALE GENOMIC DNA]</scope>
    <source>
        <strain evidence="1 2">DSM 45361</strain>
    </source>
</reference>
<dbReference type="EMBL" id="SNXZ01000009">
    <property type="protein sequence ID" value="TDP91173.1"/>
    <property type="molecule type" value="Genomic_DNA"/>
</dbReference>
<dbReference type="GO" id="GO:0003677">
    <property type="term" value="F:DNA binding"/>
    <property type="evidence" value="ECO:0007669"/>
    <property type="project" value="UniProtKB-KW"/>
</dbReference>
<dbReference type="Pfam" id="PF06224">
    <property type="entry name" value="AlkZ-like"/>
    <property type="match status" value="1"/>
</dbReference>
<sequence length="366" mass="39781">MPCGTMLGMAPITRRGLNRALLHRQGLLTPWTCSPATAIDRLIGLQAQSPSAPYFGLWSRLESFEPAQLARLLETRKAVRATMMRGTLHLFTAADYLRVRPVLQPMLTGFVRGLRYGKDIERLDQDKLLDAGRRLLTEQPLSAADLGAALASYFPGTASDSLAMAVRMMVPAVQPTPRGVWGRGGKATFTTAAAWLGTDPGAAGSPDELVRRYLKAFGPATVADVQNWSGLRGLREVVDRMRPSLRSLRDEDGRELVDVPRGPLPDPDTPAPVRLIAEYDNLTLSHADRSRVIADEHRAATATANGVIPGMVLVDGMVAGTWKLTKTTVTLRELSPWTPAQRAEVEALAHRALEFAAPGEHHHVVG</sequence>
<gene>
    <name evidence="1" type="ORF">EV186_109165</name>
</gene>
<keyword evidence="1" id="KW-0238">DNA-binding</keyword>
<dbReference type="Proteomes" id="UP000295444">
    <property type="component" value="Unassembled WGS sequence"/>
</dbReference>
<dbReference type="PANTHER" id="PTHR38479:SF2">
    <property type="entry name" value="WINGED HELIX DNA-BINDING DOMAIN-CONTAINING PROTEIN"/>
    <property type="match status" value="1"/>
</dbReference>
<dbReference type="InterPro" id="IPR009351">
    <property type="entry name" value="AlkZ-like"/>
</dbReference>
<evidence type="ECO:0000313" key="2">
    <source>
        <dbReference type="Proteomes" id="UP000295444"/>
    </source>
</evidence>
<dbReference type="PANTHER" id="PTHR38479">
    <property type="entry name" value="LMO0824 PROTEIN"/>
    <property type="match status" value="1"/>
</dbReference>
<name>A0A4R6RW52_LABRH</name>
<organism evidence="1 2">
    <name type="scientific">Labedaea rhizosphaerae</name>
    <dbReference type="NCBI Taxonomy" id="598644"/>
    <lineage>
        <taxon>Bacteria</taxon>
        <taxon>Bacillati</taxon>
        <taxon>Actinomycetota</taxon>
        <taxon>Actinomycetes</taxon>
        <taxon>Pseudonocardiales</taxon>
        <taxon>Pseudonocardiaceae</taxon>
        <taxon>Labedaea</taxon>
    </lineage>
</organism>
<comment type="caution">
    <text evidence="1">The sequence shown here is derived from an EMBL/GenBank/DDBJ whole genome shotgun (WGS) entry which is preliminary data.</text>
</comment>
<proteinExistence type="predicted"/>
<accession>A0A4R6RW52</accession>